<sequence>MFERYAAPVETRAPHGETNAYVLGDGERVLVDPAARTDALDDAATGVDHLAVTHAHPDHVGAVSHYARETGATVWAHAAFADHFERETGVAPDRVFRPGDELGRSGVHVLDTPGHAPDHVAFLAGREAVTGDLVFADGSVFVGAVDGDMRAYMSSLRRLATRDLDRLHPGHGPAVDAPTARLHELYAHRRDRERRVLAAVDAGCATVDGILGHAYDKDLSGVRDLAGQTVRAHLDKLLVDGRVDWDGAHAAPASED</sequence>
<dbReference type="EMBL" id="FOJA01000001">
    <property type="protein sequence ID" value="SEW06871.1"/>
    <property type="molecule type" value="Genomic_DNA"/>
</dbReference>
<reference evidence="2 3" key="1">
    <citation type="submission" date="2016-10" db="EMBL/GenBank/DDBJ databases">
        <authorList>
            <person name="de Groot N.N."/>
        </authorList>
    </citation>
    <scope>NUCLEOTIDE SEQUENCE [LARGE SCALE GENOMIC DNA]</scope>
    <source>
        <strain evidence="2 3">CGMCC 1.5337</strain>
    </source>
</reference>
<name>A0A1I0NYI6_9EURY</name>
<dbReference type="STRING" id="355548.SAMN04487945_1248"/>
<evidence type="ECO:0000313" key="2">
    <source>
        <dbReference type="EMBL" id="SEW06871.1"/>
    </source>
</evidence>
<dbReference type="InterPro" id="IPR001279">
    <property type="entry name" value="Metallo-B-lactamas"/>
</dbReference>
<dbReference type="Pfam" id="PF00753">
    <property type="entry name" value="Lactamase_B"/>
    <property type="match status" value="1"/>
</dbReference>
<dbReference type="Gene3D" id="1.10.10.10">
    <property type="entry name" value="Winged helix-like DNA-binding domain superfamily/Winged helix DNA-binding domain"/>
    <property type="match status" value="1"/>
</dbReference>
<dbReference type="AlphaFoldDB" id="A0A1I0NYI6"/>
<accession>A0A1I0NYI6</accession>
<dbReference type="InterPro" id="IPR036388">
    <property type="entry name" value="WH-like_DNA-bd_sf"/>
</dbReference>
<protein>
    <submittedName>
        <fullName evidence="2">Glyoxylase, beta-lactamase superfamily II</fullName>
    </submittedName>
</protein>
<dbReference type="InterPro" id="IPR050662">
    <property type="entry name" value="Sec-metab_biosynth-thioest"/>
</dbReference>
<dbReference type="PANTHER" id="PTHR23131:SF0">
    <property type="entry name" value="ENDORIBONUCLEASE LACTB2"/>
    <property type="match status" value="1"/>
</dbReference>
<evidence type="ECO:0000259" key="1">
    <source>
        <dbReference type="SMART" id="SM00849"/>
    </source>
</evidence>
<keyword evidence="3" id="KW-1185">Reference proteome</keyword>
<organism evidence="2 3">
    <name type="scientific">Halobacterium jilantaiense</name>
    <dbReference type="NCBI Taxonomy" id="355548"/>
    <lineage>
        <taxon>Archaea</taxon>
        <taxon>Methanobacteriati</taxon>
        <taxon>Methanobacteriota</taxon>
        <taxon>Stenosarchaea group</taxon>
        <taxon>Halobacteria</taxon>
        <taxon>Halobacteriales</taxon>
        <taxon>Halobacteriaceae</taxon>
        <taxon>Halobacterium</taxon>
    </lineage>
</organism>
<feature type="domain" description="Metallo-beta-lactamase" evidence="1">
    <location>
        <begin position="17"/>
        <end position="171"/>
    </location>
</feature>
<proteinExistence type="predicted"/>
<dbReference type="InterPro" id="IPR036866">
    <property type="entry name" value="RibonucZ/Hydroxyglut_hydro"/>
</dbReference>
<dbReference type="SUPFAM" id="SSF56281">
    <property type="entry name" value="Metallo-hydrolase/oxidoreductase"/>
    <property type="match status" value="1"/>
</dbReference>
<dbReference type="RefSeq" id="WP_089668493.1">
    <property type="nucleotide sequence ID" value="NZ_FOJA01000001.1"/>
</dbReference>
<dbReference type="Proteomes" id="UP000198518">
    <property type="component" value="Unassembled WGS sequence"/>
</dbReference>
<dbReference type="OrthoDB" id="6433at2157"/>
<dbReference type="PANTHER" id="PTHR23131">
    <property type="entry name" value="ENDORIBONUCLEASE LACTB2"/>
    <property type="match status" value="1"/>
</dbReference>
<gene>
    <name evidence="2" type="ORF">SAMN04487945_1248</name>
</gene>
<evidence type="ECO:0000313" key="3">
    <source>
        <dbReference type="Proteomes" id="UP000198518"/>
    </source>
</evidence>
<dbReference type="SMART" id="SM00849">
    <property type="entry name" value="Lactamase_B"/>
    <property type="match status" value="1"/>
</dbReference>
<dbReference type="Gene3D" id="3.60.15.10">
    <property type="entry name" value="Ribonuclease Z/Hydroxyacylglutathione hydrolase-like"/>
    <property type="match status" value="1"/>
</dbReference>